<feature type="compositionally biased region" description="Low complexity" evidence="4">
    <location>
        <begin position="245"/>
        <end position="260"/>
    </location>
</feature>
<dbReference type="GO" id="GO:0015627">
    <property type="term" value="C:type II protein secretion system complex"/>
    <property type="evidence" value="ECO:0007669"/>
    <property type="project" value="TreeGrafter"/>
</dbReference>
<sequence length="779" mass="82025">MGALAVMAVQPVWAASTQVTGVQVNPSGSGVEVILETAKGDRPQVFSVNRGNDVVSDIINTELTLPGGGSFRQNNPAPGIASVVVTPLDTNSIRVIVSGASSAPFSQIVPEDTRGIVMSYNTTGAPAPQAQLPTPSTPPSTPPTQTSTRPSQPDVLVPNPEITIDGLPVAQGSGSAPPPFLPRAVAPPVGDIAVANVDSSPTFIALDSNERITRLVLRDAPVRDVLALLARATGMNLAYGGGSAPTGPGEQAGAAAPGATDGADSLKITLDIEDEAVQDVFNYILRLSNLEANRIGGTIFVGTRLPEAARDIITRTFRLNQVAVANASGFLSAQGAETQRVVEQVQIQTIGQGATARTVETRQIQIVPLAATTGSGPLLLRGLSVLTDERLNALTLVGEPRKVEIATRFLMQLDARRRQVAVNVKIIDVNLNNEDTFNSSFSFGINDSFFVNDGGTAVANFGGFNPPSANTTTTGVIVPSVVPNPITGDVFYDRNDPRYTVPVPGIPSTDSPFQSPFLRPIPPFGEGGRSDPFTPGISDYDYSLEEDGITGDLEFSLPTLFQYPTRFLASLQAQVVSRNAKILTDPTLVIQEGQSANVSLTEEIVGNIQRQVQTADGFTDVTVTAEIKEAGLQLEIAVDRIDDNGFITLAINPTISAPVGTQQLGDNSITLLSLRSLTSGQIRLRDGQTLILSGIIQEQDRTTVTKIPLLGDLPLIGSLFRSTSTDNQRAEVVVLVTPQILDDSDSSGYGYGYAPGSDARQMMSRPGAFGSGTTVTPQR</sequence>
<evidence type="ECO:0000256" key="3">
    <source>
        <dbReference type="RuleBase" id="RU004004"/>
    </source>
</evidence>
<dbReference type="InterPro" id="IPR021731">
    <property type="entry name" value="AMIN_dom"/>
</dbReference>
<feature type="domain" description="AMIN" evidence="7">
    <location>
        <begin position="22"/>
        <end position="102"/>
    </location>
</feature>
<name>A0A7C3VGX4_9CYAN</name>
<feature type="compositionally biased region" description="Low complexity" evidence="4">
    <location>
        <begin position="143"/>
        <end position="153"/>
    </location>
</feature>
<dbReference type="PANTHER" id="PTHR30332">
    <property type="entry name" value="PROBABLE GENERAL SECRETION PATHWAY PROTEIN D"/>
    <property type="match status" value="1"/>
</dbReference>
<comment type="similarity">
    <text evidence="2">Belongs to the bacterial secretin family.</text>
</comment>
<accession>A0A7C3VGX4</accession>
<dbReference type="GO" id="GO:0009306">
    <property type="term" value="P:protein secretion"/>
    <property type="evidence" value="ECO:0007669"/>
    <property type="project" value="InterPro"/>
</dbReference>
<dbReference type="AlphaFoldDB" id="A0A7C3VGX4"/>
<evidence type="ECO:0000259" key="6">
    <source>
        <dbReference type="Pfam" id="PF03958"/>
    </source>
</evidence>
<reference evidence="8" key="1">
    <citation type="journal article" date="2020" name="mSystems">
        <title>Genome- and Community-Level Interaction Insights into Carbon Utilization and Element Cycling Functions of Hydrothermarchaeota in Hydrothermal Sediment.</title>
        <authorList>
            <person name="Zhou Z."/>
            <person name="Liu Y."/>
            <person name="Xu W."/>
            <person name="Pan J."/>
            <person name="Luo Z.H."/>
            <person name="Li M."/>
        </authorList>
    </citation>
    <scope>NUCLEOTIDE SEQUENCE [LARGE SCALE GENOMIC DNA]</scope>
    <source>
        <strain evidence="8">SpSt-374</strain>
    </source>
</reference>
<feature type="region of interest" description="Disordered" evidence="4">
    <location>
        <begin position="241"/>
        <end position="260"/>
    </location>
</feature>
<feature type="compositionally biased region" description="Low complexity" evidence="4">
    <location>
        <begin position="122"/>
        <end position="134"/>
    </location>
</feature>
<dbReference type="Pfam" id="PF03958">
    <property type="entry name" value="Secretin_N"/>
    <property type="match status" value="1"/>
</dbReference>
<dbReference type="InterPro" id="IPR050810">
    <property type="entry name" value="Bact_Secretion_Sys_Channel"/>
</dbReference>
<dbReference type="InterPro" id="IPR005644">
    <property type="entry name" value="NolW-like"/>
</dbReference>
<feature type="region of interest" description="Disordered" evidence="4">
    <location>
        <begin position="120"/>
        <end position="155"/>
    </location>
</feature>
<evidence type="ECO:0000259" key="7">
    <source>
        <dbReference type="Pfam" id="PF11741"/>
    </source>
</evidence>
<feature type="region of interest" description="Disordered" evidence="4">
    <location>
        <begin position="757"/>
        <end position="779"/>
    </location>
</feature>
<comment type="subcellular location">
    <subcellularLocation>
        <location evidence="3">Cell outer membrane</location>
    </subcellularLocation>
</comment>
<dbReference type="Pfam" id="PF00263">
    <property type="entry name" value="Secretin"/>
    <property type="match status" value="1"/>
</dbReference>
<dbReference type="InterPro" id="IPR004846">
    <property type="entry name" value="T2SS/T3SS_dom"/>
</dbReference>
<evidence type="ECO:0000313" key="8">
    <source>
        <dbReference type="EMBL" id="HGG00759.1"/>
    </source>
</evidence>
<feature type="domain" description="Type II/III secretion system secretin-like" evidence="5">
    <location>
        <begin position="578"/>
        <end position="741"/>
    </location>
</feature>
<gene>
    <name evidence="8" type="ORF">ENR15_08945</name>
</gene>
<dbReference type="Gene3D" id="3.30.1370.120">
    <property type="match status" value="1"/>
</dbReference>
<dbReference type="GO" id="GO:0009279">
    <property type="term" value="C:cell outer membrane"/>
    <property type="evidence" value="ECO:0007669"/>
    <property type="project" value="UniProtKB-SubCell"/>
</dbReference>
<organism evidence="8">
    <name type="scientific">Planktothricoides sp. SpSt-374</name>
    <dbReference type="NCBI Taxonomy" id="2282167"/>
    <lineage>
        <taxon>Bacteria</taxon>
        <taxon>Bacillati</taxon>
        <taxon>Cyanobacteriota</taxon>
        <taxon>Cyanophyceae</taxon>
        <taxon>Oscillatoriophycideae</taxon>
        <taxon>Oscillatoriales</taxon>
        <taxon>Oscillatoriaceae</taxon>
        <taxon>Planktothricoides</taxon>
    </lineage>
</organism>
<keyword evidence="3" id="KW-0813">Transport</keyword>
<evidence type="ECO:0000256" key="2">
    <source>
        <dbReference type="RuleBase" id="RU004003"/>
    </source>
</evidence>
<evidence type="ECO:0000256" key="4">
    <source>
        <dbReference type="SAM" id="MobiDB-lite"/>
    </source>
</evidence>
<dbReference type="Pfam" id="PF11741">
    <property type="entry name" value="AMIN"/>
    <property type="match status" value="1"/>
</dbReference>
<feature type="domain" description="NolW-like" evidence="6">
    <location>
        <begin position="314"/>
        <end position="419"/>
    </location>
</feature>
<comment type="caution">
    <text evidence="8">The sequence shown here is derived from an EMBL/GenBank/DDBJ whole genome shotgun (WGS) entry which is preliminary data.</text>
</comment>
<evidence type="ECO:0000259" key="5">
    <source>
        <dbReference type="Pfam" id="PF00263"/>
    </source>
</evidence>
<keyword evidence="1" id="KW-0732">Signal</keyword>
<evidence type="ECO:0000256" key="1">
    <source>
        <dbReference type="ARBA" id="ARBA00022729"/>
    </source>
</evidence>
<dbReference type="InterPro" id="IPR038591">
    <property type="entry name" value="NolW-like_sf"/>
</dbReference>
<proteinExistence type="inferred from homology"/>
<protein>
    <submittedName>
        <fullName evidence="8">Type IV pilus secretin family protein</fullName>
    </submittedName>
</protein>
<dbReference type="PANTHER" id="PTHR30332:SF17">
    <property type="entry name" value="TYPE IV PILIATION SYSTEM PROTEIN DR_0774-RELATED"/>
    <property type="match status" value="1"/>
</dbReference>
<dbReference type="EMBL" id="DSPX01000088">
    <property type="protein sequence ID" value="HGG00759.1"/>
    <property type="molecule type" value="Genomic_DNA"/>
</dbReference>